<feature type="compositionally biased region" description="Basic and acidic residues" evidence="5">
    <location>
        <begin position="244"/>
        <end position="254"/>
    </location>
</feature>
<keyword evidence="2" id="KW-0963">Cytoplasm</keyword>
<feature type="region of interest" description="Disordered" evidence="5">
    <location>
        <begin position="244"/>
        <end position="269"/>
    </location>
</feature>
<proteinExistence type="predicted"/>
<feature type="compositionally biased region" description="Basic and acidic residues" evidence="5">
    <location>
        <begin position="1336"/>
        <end position="1351"/>
    </location>
</feature>
<evidence type="ECO:0000256" key="1">
    <source>
        <dbReference type="ARBA" id="ARBA00004300"/>
    </source>
</evidence>
<accession>A0ABM1SS98</accession>
<sequence length="1879" mass="212868">MENSNSFDRPNITFSCDLSDCTRLSPSQYPLAENNSICSNEDPGSGIPFWYFNAIPTEEPCYRPSSRKLCAQVSTCFDQEHNISLRNSKLICDSNFTSHSTSQNGHDISGHSLLYQVEDESFTAVPNYQLASDDFDKSREDVFKGSIRKEPMGSENKDISLSVVTSLHCSSELNGESHQLVSSTNSEKPECVTLPVSTVKANEQSLCQQVKKDSMSFHHPWPPIIGQSFDISSGGCCNENNDYCKEGSESEESKQSWLQSESSGEDQDTLSQRVEALLGEKIIYTQDSEESCQLKDSSNDNWNENNPLQEQTNSDKIVAAQEMNQHQNRDFFLSNQMSVNKSDSEIKTNYSKSKLTDLPIKANEIKLLKIDAPYFPNCDLPYSNDTIFPTVNLGQKTSKKKLEDGHQSNTDLEERGLLGTGEERVLSPLSMCSATSSRRLEWDSGADIGYPVSPTCCRAEPEGYSSILTDKVLVINKREKGIQTLINEDNSLEDTFSVSGESVSSECILESLYDKQCFSSPCDTSHKQTERKQLIDKVHHILQSSRAKRLTAQETNNLLGRTLVSRTEDNVNVLKNQNCVADNEHSDDCSTPDCSIYNDLEILKITNSLCSLNVSVGVISSRKVSSQPLVTWIYTNPSINSPQVSVTHNTAPLSCIKDLFGGETKETSVVEETNYQLCDGKFIRGNDTNCNDKSYFSNRVSVCHDNCAMGTLCHSSQTNLSSVVGCNNKETQDIQQNEESKDFQIHTDPAGKINLSEVQVKDISDYNVQTCNESQWENTQNTFVRNKTNENSVSVHSIFSHYVKPAVQDFNQSPGIDKSNLWVMIEKGENQQKNLPVNHISKRLVNKSMTDQENQLKEVVNIDKQNVENRRAFRSFPYNKNFSQEEHFTNSHCLENIGREQLFKFNDSKAQDIKTGYQEIHLAPINSSALLILENSKYLHSDLKKKDSQGFERDAEKSSFACETLISSHLPDLMKPNVSEAQTSKLFQVIKTDTTMSEGSYCATEVGTRIKSPLKYSSQLPSVEKNSGVFYPVGTPADQHKIKDASLLSNSHTFDPDKDSNSTDKHVSAFSTKFANTKQHFKLPSVQCVSKHDQCFSQCRIIPIESNQHSVQEILKDISSSANHAVTKESKSYATFSECANANVGHQDNHKELSNEIHVPSFETWMHPSTVSMNTHQRSPESINTDLNKNHQKILATFKTDKEAVSETCQVCGFKSRSIIHRQKQLPNRLSTEQSHEMCISYTPLYLQSASQESVLSSKPKCRSCISTVTDTSLTDDPTIISEKLQKKFSCKQLPQWEKYHKQYNVPSAWHLSGSLENLLKKSQPVLERSTTTSHHSLEDMEKEVVKSRSETDQLGVNSYVSVSHSKNSLARPSKKVLLSDELSSNVSERKSVKAPWEEYLYKLNTLTDCGESATSVKQNSSGEERYDEDFRSKNVQGEVRSEKINSYKDHTSLKKEGKKTVLQAHQQSRTKSPLHSARHQNVVYPVRRKRETAKKELEKLKHLVDRQKKSYLHRLQREVERLERLGKLFQESSPTDDDKASSVYTKVQEISESWSSAKGTTSSASSSFCTVKTKTLSKHADLSNLYDHYPAQKLKRKVLHSACAQEMQKLRMDEKGELSNYHGSKFTHRRKHIEKTPPELVSVCVQTQVEPQEGTNKHERQFVSTGLLSSFERKKFACQKGKNYRNQRINSAKKPLRKMTPPSVSWFVPVTINVRKNNQSEAFHKHLQETGKITLQDAFNKHCSHLIKNSQQRLQNIASLAEFRKHHSAKYVMNGHISHKRRSHRISKTFKDNHQQKRKIFSHWEMRQQTEKVYQNLPEVVKKSENARRAQEYKNNQLKVHIYNQKLKERVLKGKVSLPITQQCCRTAVHELAKQPAE</sequence>
<dbReference type="Pfam" id="PF15309">
    <property type="entry name" value="ALMS_motif"/>
    <property type="match status" value="1"/>
</dbReference>
<feature type="domain" description="ALMS motif" evidence="6">
    <location>
        <begin position="1733"/>
        <end position="1856"/>
    </location>
</feature>
<evidence type="ECO:0000313" key="8">
    <source>
        <dbReference type="RefSeq" id="XP_022246504.1"/>
    </source>
</evidence>
<feature type="compositionally biased region" description="Basic and acidic residues" evidence="5">
    <location>
        <begin position="1423"/>
        <end position="1432"/>
    </location>
</feature>
<dbReference type="InterPro" id="IPR029299">
    <property type="entry name" value="ALMS_motif"/>
</dbReference>
<protein>
    <submittedName>
        <fullName evidence="8">Uncharacterized protein LOC106463318</fullName>
    </submittedName>
</protein>
<feature type="compositionally biased region" description="Polar residues" evidence="5">
    <location>
        <begin position="1413"/>
        <end position="1422"/>
    </location>
</feature>
<evidence type="ECO:0000259" key="6">
    <source>
        <dbReference type="Pfam" id="PF15309"/>
    </source>
</evidence>
<reference evidence="8" key="1">
    <citation type="submission" date="2025-08" db="UniProtKB">
        <authorList>
            <consortium name="RefSeq"/>
        </authorList>
    </citation>
    <scope>IDENTIFICATION</scope>
    <source>
        <tissue evidence="8">Muscle</tissue>
    </source>
</reference>
<evidence type="ECO:0000256" key="3">
    <source>
        <dbReference type="ARBA" id="ARBA00023212"/>
    </source>
</evidence>
<name>A0ABM1SS98_LIMPO</name>
<evidence type="ECO:0000256" key="4">
    <source>
        <dbReference type="SAM" id="Coils"/>
    </source>
</evidence>
<keyword evidence="3" id="KW-0206">Cytoskeleton</keyword>
<evidence type="ECO:0000256" key="5">
    <source>
        <dbReference type="SAM" id="MobiDB-lite"/>
    </source>
</evidence>
<feature type="coiled-coil region" evidence="4">
    <location>
        <begin position="1491"/>
        <end position="1533"/>
    </location>
</feature>
<comment type="subcellular location">
    <subcellularLocation>
        <location evidence="1">Cytoplasm</location>
        <location evidence="1">Cytoskeleton</location>
        <location evidence="1">Microtubule organizing center</location>
        <location evidence="1">Centrosome</location>
    </subcellularLocation>
</comment>
<keyword evidence="4" id="KW-0175">Coiled coil</keyword>
<organism evidence="7 8">
    <name type="scientific">Limulus polyphemus</name>
    <name type="common">Atlantic horseshoe crab</name>
    <dbReference type="NCBI Taxonomy" id="6850"/>
    <lineage>
        <taxon>Eukaryota</taxon>
        <taxon>Metazoa</taxon>
        <taxon>Ecdysozoa</taxon>
        <taxon>Arthropoda</taxon>
        <taxon>Chelicerata</taxon>
        <taxon>Merostomata</taxon>
        <taxon>Xiphosura</taxon>
        <taxon>Limulidae</taxon>
        <taxon>Limulus</taxon>
    </lineage>
</organism>
<dbReference type="GeneID" id="106463318"/>
<keyword evidence="7" id="KW-1185">Reference proteome</keyword>
<dbReference type="RefSeq" id="XP_022246504.1">
    <property type="nucleotide sequence ID" value="XM_022390796.1"/>
</dbReference>
<feature type="region of interest" description="Disordered" evidence="5">
    <location>
        <begin position="1413"/>
        <end position="1432"/>
    </location>
</feature>
<evidence type="ECO:0000313" key="7">
    <source>
        <dbReference type="Proteomes" id="UP000694941"/>
    </source>
</evidence>
<dbReference type="Proteomes" id="UP000694941">
    <property type="component" value="Unplaced"/>
</dbReference>
<gene>
    <name evidence="8" type="primary">LOC106463318</name>
</gene>
<feature type="region of interest" description="Disordered" evidence="5">
    <location>
        <begin position="1329"/>
        <end position="1351"/>
    </location>
</feature>
<evidence type="ECO:0000256" key="2">
    <source>
        <dbReference type="ARBA" id="ARBA00022490"/>
    </source>
</evidence>